<organism evidence="1 2">
    <name type="scientific">Rapidithrix thailandica</name>
    <dbReference type="NCBI Taxonomy" id="413964"/>
    <lineage>
        <taxon>Bacteria</taxon>
        <taxon>Pseudomonadati</taxon>
        <taxon>Bacteroidota</taxon>
        <taxon>Cytophagia</taxon>
        <taxon>Cytophagales</taxon>
        <taxon>Flammeovirgaceae</taxon>
        <taxon>Rapidithrix</taxon>
    </lineage>
</organism>
<dbReference type="SUPFAM" id="SSF69318">
    <property type="entry name" value="Integrin alpha N-terminal domain"/>
    <property type="match status" value="1"/>
</dbReference>
<sequence>MNSLYSIAQPSKEAIKKQVADMLASKEYDTELLPTPEALEVIQDEINIYEGHFSNKRKTEYLAVCAPGGDFPFGFYDGMPIYLLLKYNANGKLVWYKQWYAIAEVKDINNDGKSEVICKANRCKDGKCTFEYSIMSFSGKKANMIYENHSFDNSGVMDDMQLKKGDTVSKVHEVSFSDEDNDGVSELVETVLISYYDGPGKTEDKEERIVWKYRNGKFEK</sequence>
<keyword evidence="2" id="KW-1185">Reference proteome</keyword>
<evidence type="ECO:0000313" key="2">
    <source>
        <dbReference type="Proteomes" id="UP001403385"/>
    </source>
</evidence>
<gene>
    <name evidence="1" type="ORF">AAG747_14250</name>
</gene>
<name>A0AAW9SBD3_9BACT</name>
<reference evidence="1 2" key="1">
    <citation type="submission" date="2024-04" db="EMBL/GenBank/DDBJ databases">
        <title>Novel genus in family Flammeovirgaceae.</title>
        <authorList>
            <person name="Nguyen T.H."/>
            <person name="Vuong T.Q."/>
            <person name="Le H."/>
            <person name="Kim S.-G."/>
        </authorList>
    </citation>
    <scope>NUCLEOTIDE SEQUENCE [LARGE SCALE GENOMIC DNA]</scope>
    <source>
        <strain evidence="1 2">JCM 23209</strain>
    </source>
</reference>
<protein>
    <submittedName>
        <fullName evidence="1">Uncharacterized protein</fullName>
    </submittedName>
</protein>
<dbReference type="RefSeq" id="WP_346821851.1">
    <property type="nucleotide sequence ID" value="NZ_JBDKWZ010000007.1"/>
</dbReference>
<evidence type="ECO:0000313" key="1">
    <source>
        <dbReference type="EMBL" id="MEN7549080.1"/>
    </source>
</evidence>
<dbReference type="EMBL" id="JBDKWZ010000007">
    <property type="protein sequence ID" value="MEN7549080.1"/>
    <property type="molecule type" value="Genomic_DNA"/>
</dbReference>
<proteinExistence type="predicted"/>
<dbReference type="InterPro" id="IPR028994">
    <property type="entry name" value="Integrin_alpha_N"/>
</dbReference>
<dbReference type="AlphaFoldDB" id="A0AAW9SBD3"/>
<accession>A0AAW9SBD3</accession>
<dbReference type="Proteomes" id="UP001403385">
    <property type="component" value="Unassembled WGS sequence"/>
</dbReference>
<comment type="caution">
    <text evidence="1">The sequence shown here is derived from an EMBL/GenBank/DDBJ whole genome shotgun (WGS) entry which is preliminary data.</text>
</comment>